<keyword evidence="9" id="KW-0032">Aminotransferase</keyword>
<evidence type="ECO:0000313" key="9">
    <source>
        <dbReference type="EMBL" id="SEK63521.1"/>
    </source>
</evidence>
<evidence type="ECO:0000256" key="8">
    <source>
        <dbReference type="ARBA" id="ARBA00049229"/>
    </source>
</evidence>
<evidence type="ECO:0000256" key="2">
    <source>
        <dbReference type="ARBA" id="ARBA00004931"/>
    </source>
</evidence>
<dbReference type="InterPro" id="IPR001544">
    <property type="entry name" value="Aminotrans_IV"/>
</dbReference>
<comment type="similarity">
    <text evidence="4">Belongs to the class-IV pyridoxal-phosphate-dependent aminotransferase family.</text>
</comment>
<comment type="pathway">
    <text evidence="3">Amino-acid biosynthesis; L-leucine biosynthesis; L-leucine from 3-methyl-2-oxobutanoate: step 4/4.</text>
</comment>
<dbReference type="Gene3D" id="3.20.10.10">
    <property type="entry name" value="D-amino Acid Aminotransferase, subunit A, domain 2"/>
    <property type="match status" value="1"/>
</dbReference>
<dbReference type="EC" id="2.6.1.42" evidence="5"/>
<comment type="catalytic activity">
    <reaction evidence="6">
        <text>L-valine + 2-oxoglutarate = 3-methyl-2-oxobutanoate + L-glutamate</text>
        <dbReference type="Rhea" id="RHEA:24813"/>
        <dbReference type="ChEBI" id="CHEBI:11851"/>
        <dbReference type="ChEBI" id="CHEBI:16810"/>
        <dbReference type="ChEBI" id="CHEBI:29985"/>
        <dbReference type="ChEBI" id="CHEBI:57762"/>
        <dbReference type="EC" id="2.6.1.42"/>
    </reaction>
</comment>
<dbReference type="RefSeq" id="WP_093318506.1">
    <property type="nucleotide sequence ID" value="NZ_FOAF01000001.1"/>
</dbReference>
<comment type="pathway">
    <text evidence="2">Amino-acid biosynthesis; L-valine biosynthesis; L-valine from pyruvate: step 4/4.</text>
</comment>
<gene>
    <name evidence="9" type="ORF">SAMN05661044_00756</name>
</gene>
<dbReference type="InterPro" id="IPR050571">
    <property type="entry name" value="Class-IV_PLP-Dep_Aminotrnsfr"/>
</dbReference>
<dbReference type="STRING" id="407022.SAMN05661044_00756"/>
<evidence type="ECO:0000256" key="6">
    <source>
        <dbReference type="ARBA" id="ARBA00048212"/>
    </source>
</evidence>
<protein>
    <recommendedName>
        <fullName evidence="5">branched-chain-amino-acid transaminase</fullName>
        <ecNumber evidence="5">2.6.1.42</ecNumber>
    </recommendedName>
</protein>
<keyword evidence="10" id="KW-1185">Reference proteome</keyword>
<sequence>MNEQYINNNGSLMLENQPMIHHTNRSLRYGDGIFETMRWMDNDIRFLQYHVDRLQASMNTLHLEGSHKFDAYFIREKASELVKKNKLGTEARIRINVHRGGGGLYSPETNKPNYLLEATSLDNIGYRLNKSGVIIDVYKEHKKPVNDLSHLKSNNSLIYVLAGIERKKLGCDDILILNNEGLLCESLSSNIFVWYNKTLYTPALSEGCIAGVMRRVVIEMAKEYGIEVVEAQISPEILHEADEMFLTNAIHGIHWVMGYKKKRYFNHLSKNLQEKLSKWQLTIDLDEE</sequence>
<dbReference type="EMBL" id="FOAF01000001">
    <property type="protein sequence ID" value="SEK63521.1"/>
    <property type="molecule type" value="Genomic_DNA"/>
</dbReference>
<reference evidence="10" key="1">
    <citation type="submission" date="2016-10" db="EMBL/GenBank/DDBJ databases">
        <authorList>
            <person name="Varghese N."/>
            <person name="Submissions S."/>
        </authorList>
    </citation>
    <scope>NUCLEOTIDE SEQUENCE [LARGE SCALE GENOMIC DNA]</scope>
    <source>
        <strain evidence="10">DSM 18733</strain>
    </source>
</reference>
<dbReference type="InterPro" id="IPR043131">
    <property type="entry name" value="BCAT-like_N"/>
</dbReference>
<proteinExistence type="inferred from homology"/>
<dbReference type="InterPro" id="IPR043132">
    <property type="entry name" value="BCAT-like_C"/>
</dbReference>
<dbReference type="Gene3D" id="3.30.470.10">
    <property type="match status" value="1"/>
</dbReference>
<dbReference type="CDD" id="cd00449">
    <property type="entry name" value="PLPDE_IV"/>
    <property type="match status" value="1"/>
</dbReference>
<dbReference type="Pfam" id="PF01063">
    <property type="entry name" value="Aminotran_4"/>
    <property type="match status" value="1"/>
</dbReference>
<dbReference type="Proteomes" id="UP000199421">
    <property type="component" value="Unassembled WGS sequence"/>
</dbReference>
<dbReference type="PANTHER" id="PTHR42743">
    <property type="entry name" value="AMINO-ACID AMINOTRANSFERASE"/>
    <property type="match status" value="1"/>
</dbReference>
<accession>A0A1H7ILX1</accession>
<keyword evidence="9" id="KW-0808">Transferase</keyword>
<dbReference type="GO" id="GO:0046394">
    <property type="term" value="P:carboxylic acid biosynthetic process"/>
    <property type="evidence" value="ECO:0007669"/>
    <property type="project" value="UniProtKB-ARBA"/>
</dbReference>
<organism evidence="9 10">
    <name type="scientific">Olivibacter domesticus</name>
    <name type="common">Pseudosphingobacterium domesticum</name>
    <dbReference type="NCBI Taxonomy" id="407022"/>
    <lineage>
        <taxon>Bacteria</taxon>
        <taxon>Pseudomonadati</taxon>
        <taxon>Bacteroidota</taxon>
        <taxon>Sphingobacteriia</taxon>
        <taxon>Sphingobacteriales</taxon>
        <taxon>Sphingobacteriaceae</taxon>
        <taxon>Olivibacter</taxon>
    </lineage>
</organism>
<evidence type="ECO:0000256" key="3">
    <source>
        <dbReference type="ARBA" id="ARBA00005072"/>
    </source>
</evidence>
<dbReference type="SUPFAM" id="SSF56752">
    <property type="entry name" value="D-aminoacid aminotransferase-like PLP-dependent enzymes"/>
    <property type="match status" value="1"/>
</dbReference>
<dbReference type="AlphaFoldDB" id="A0A1H7ILX1"/>
<comment type="catalytic activity">
    <reaction evidence="8">
        <text>L-leucine + 2-oxoglutarate = 4-methyl-2-oxopentanoate + L-glutamate</text>
        <dbReference type="Rhea" id="RHEA:18321"/>
        <dbReference type="ChEBI" id="CHEBI:16810"/>
        <dbReference type="ChEBI" id="CHEBI:17865"/>
        <dbReference type="ChEBI" id="CHEBI:29985"/>
        <dbReference type="ChEBI" id="CHEBI:57427"/>
        <dbReference type="EC" id="2.6.1.42"/>
    </reaction>
</comment>
<evidence type="ECO:0000256" key="7">
    <source>
        <dbReference type="ARBA" id="ARBA00048798"/>
    </source>
</evidence>
<dbReference type="GO" id="GO:0004084">
    <property type="term" value="F:branched-chain-amino-acid transaminase activity"/>
    <property type="evidence" value="ECO:0007669"/>
    <property type="project" value="UniProtKB-EC"/>
</dbReference>
<evidence type="ECO:0000256" key="5">
    <source>
        <dbReference type="ARBA" id="ARBA00013053"/>
    </source>
</evidence>
<dbReference type="InterPro" id="IPR036038">
    <property type="entry name" value="Aminotransferase-like"/>
</dbReference>
<evidence type="ECO:0000256" key="1">
    <source>
        <dbReference type="ARBA" id="ARBA00004824"/>
    </source>
</evidence>
<evidence type="ECO:0000256" key="4">
    <source>
        <dbReference type="ARBA" id="ARBA00009320"/>
    </source>
</evidence>
<evidence type="ECO:0000313" key="10">
    <source>
        <dbReference type="Proteomes" id="UP000199421"/>
    </source>
</evidence>
<comment type="pathway">
    <text evidence="1">Amino-acid biosynthesis; L-isoleucine biosynthesis; L-isoleucine from 2-oxobutanoate: step 4/4.</text>
</comment>
<dbReference type="OrthoDB" id="9805628at2"/>
<name>A0A1H7ILX1_OLID1</name>
<comment type="catalytic activity">
    <reaction evidence="7">
        <text>L-isoleucine + 2-oxoglutarate = (S)-3-methyl-2-oxopentanoate + L-glutamate</text>
        <dbReference type="Rhea" id="RHEA:24801"/>
        <dbReference type="ChEBI" id="CHEBI:16810"/>
        <dbReference type="ChEBI" id="CHEBI:29985"/>
        <dbReference type="ChEBI" id="CHEBI:35146"/>
        <dbReference type="ChEBI" id="CHEBI:58045"/>
        <dbReference type="EC" id="2.6.1.42"/>
    </reaction>
</comment>
<dbReference type="PANTHER" id="PTHR42743:SF11">
    <property type="entry name" value="AMINODEOXYCHORISMATE LYASE"/>
    <property type="match status" value="1"/>
</dbReference>